<evidence type="ECO:0000256" key="2">
    <source>
        <dbReference type="ARBA" id="ARBA00007779"/>
    </source>
</evidence>
<feature type="domain" description="CSC1/OSCA1-like cytosolic" evidence="11">
    <location>
        <begin position="275"/>
        <end position="463"/>
    </location>
</feature>
<dbReference type="VEuPathDB" id="FungiDB:RhiirFUN_008862"/>
<dbReference type="InterPro" id="IPR027815">
    <property type="entry name" value="CSC1/OSCA1-like_cyt"/>
</dbReference>
<evidence type="ECO:0000313" key="12">
    <source>
        <dbReference type="EMBL" id="CAB5391987.1"/>
    </source>
</evidence>
<evidence type="ECO:0000259" key="11">
    <source>
        <dbReference type="Pfam" id="PF14703"/>
    </source>
</evidence>
<dbReference type="InterPro" id="IPR032880">
    <property type="entry name" value="CSC1/OSCA1-like_N"/>
</dbReference>
<dbReference type="GO" id="GO:0005227">
    <property type="term" value="F:calcium-activated cation channel activity"/>
    <property type="evidence" value="ECO:0007669"/>
    <property type="project" value="InterPro"/>
</dbReference>
<feature type="compositionally biased region" description="Low complexity" evidence="7">
    <location>
        <begin position="804"/>
        <end position="823"/>
    </location>
</feature>
<dbReference type="Pfam" id="PF14703">
    <property type="entry name" value="PHM7_cyt"/>
    <property type="match status" value="1"/>
</dbReference>
<dbReference type="OrthoDB" id="1689567at2759"/>
<feature type="domain" description="CSC1/OSCA1-like 7TM region" evidence="9">
    <location>
        <begin position="474"/>
        <end position="745"/>
    </location>
</feature>
<feature type="compositionally biased region" description="Polar residues" evidence="7">
    <location>
        <begin position="1001"/>
        <end position="1013"/>
    </location>
</feature>
<feature type="domain" description="CSC1/OSCA1-like N-terminal transmembrane" evidence="10">
    <location>
        <begin position="94"/>
        <end position="253"/>
    </location>
</feature>
<dbReference type="Proteomes" id="UP000684084">
    <property type="component" value="Unassembled WGS sequence"/>
</dbReference>
<feature type="transmembrane region" description="Helical" evidence="8">
    <location>
        <begin position="476"/>
        <end position="502"/>
    </location>
</feature>
<feature type="region of interest" description="Disordered" evidence="7">
    <location>
        <begin position="985"/>
        <end position="1044"/>
    </location>
</feature>
<feature type="transmembrane region" description="Helical" evidence="8">
    <location>
        <begin position="611"/>
        <end position="634"/>
    </location>
</feature>
<name>A0A916EL55_9GLOM</name>
<evidence type="ECO:0000256" key="6">
    <source>
        <dbReference type="ARBA" id="ARBA00023136"/>
    </source>
</evidence>
<accession>A0A916EL55</accession>
<feature type="compositionally biased region" description="Low complexity" evidence="7">
    <location>
        <begin position="1033"/>
        <end position="1044"/>
    </location>
</feature>
<keyword evidence="6 8" id="KW-0472">Membrane</keyword>
<evidence type="ECO:0000256" key="4">
    <source>
        <dbReference type="ARBA" id="ARBA00022692"/>
    </source>
</evidence>
<feature type="compositionally biased region" description="Polar residues" evidence="7">
    <location>
        <begin position="1023"/>
        <end position="1032"/>
    </location>
</feature>
<feature type="transmembrane region" description="Helical" evidence="8">
    <location>
        <begin position="569"/>
        <end position="591"/>
    </location>
</feature>
<dbReference type="AlphaFoldDB" id="A0A916EL55"/>
<feature type="transmembrane region" description="Helical" evidence="8">
    <location>
        <begin position="726"/>
        <end position="745"/>
    </location>
</feature>
<proteinExistence type="inferred from homology"/>
<protein>
    <recommendedName>
        <fullName evidence="14">DUF221-domain-containing protein</fullName>
    </recommendedName>
</protein>
<comment type="similarity">
    <text evidence="2">Belongs to the CSC1 (TC 1.A.17) family.</text>
</comment>
<dbReference type="Pfam" id="PF02714">
    <property type="entry name" value="RSN1_7TM"/>
    <property type="match status" value="1"/>
</dbReference>
<keyword evidence="5 8" id="KW-1133">Transmembrane helix</keyword>
<sequence length="1072" mass="121985">MYNQRKLTPVRLSNLIVNVLDRQITLNPIYNQRKLQFNLINAFSCKMADNDFHEFLNEPEFSSGDFNQITFGIGGRPDRPPGDITHDADKSVLLTTQLMVAIPLGTFSLLVFCYLRTRWNIMFAPRSRLQKLAPDPLPTTFFGWIIPLYNMPESHILDRVGLDAAVLLAFFKMSYKLFTFCAIAGFAVVGPILLAEYFHFLPGKNGNGGGGNSLGGGPVPLPIEDSPESPGVLASYAILTWVFSLATFYFTFYNYREFSEIRHKYYLKWKDTIAARTVMVTSIPKRLQTDAALAEFYESLELGAVESAVIYRNVRKLRHIIEKRTKYLQKLEEAYADYLNNPCKDPNYNPDEALKEFEKADDAKTANTNTAKVLERVSAERPKMFVSLFKRGDKIEYYTENFFKYDELVEEGRRGAYKSEPIGFVTFDNITSAQLAAQVLIRPEPFECNTELAPEPRDIYWYNMNIKRREFLIRNVTINIFVVLLVFFWSGPISVFATLLSLNVLKKVFPWLEHLAEMNEIIKGFIQGTLPTLAVSLFNVVLPKIMIGLSIIQGFNARSVIELSTFAKYYFFLLVNVLLVFSIAGAVATAYETITDPTGVPRRLAETLPRVSSFFVNFVVIQGIGLFPIHLLQVKEVAYIWVMRIFFSKTPRDYAKASAPPFMNYGEELPPMVLIFVIVIVYSSLRPVITLFGAIYFFLGYMCYKYLLLYVYFHPYETAGLAWPKIFRRIIIGLYIYQIMMIGYFSLRNNYYLAAVVFPTLICTFVFFYYVNGAYERAAAFIPLKNLREEFNKVQTNTADVTITPKSPENSNNPNENTNVNTDNPPPSINEEDTEEGHSQRDVLEDDLYHADPDLYTDYAQPPMTLYDGILNTGMRNYGPPALVGILPWLWLPVKRVPSDEASSLGVFHRILGMNKTGSKPIPARSVDIPRGETEEERNQQDLYHQRIADAKIKLATKRAARDPNNPNKIYYHHPERRRSTLVSPISPIASGDHNILGTRSVRTSSPERSGNVSREIPVTSREIPTTSREVPSTSTADSTTIDIPGSENLQERATPKRSIFDKFGKLAGRNF</sequence>
<keyword evidence="3" id="KW-0813">Transport</keyword>
<evidence type="ECO:0000256" key="7">
    <source>
        <dbReference type="SAM" id="MobiDB-lite"/>
    </source>
</evidence>
<feature type="transmembrane region" description="Helical" evidence="8">
    <location>
        <begin position="751"/>
        <end position="771"/>
    </location>
</feature>
<dbReference type="GO" id="GO:0005886">
    <property type="term" value="C:plasma membrane"/>
    <property type="evidence" value="ECO:0007669"/>
    <property type="project" value="TreeGrafter"/>
</dbReference>
<dbReference type="PANTHER" id="PTHR13018">
    <property type="entry name" value="PROBABLE MEMBRANE PROTEIN DUF221-RELATED"/>
    <property type="match status" value="1"/>
</dbReference>
<evidence type="ECO:0000259" key="10">
    <source>
        <dbReference type="Pfam" id="PF13967"/>
    </source>
</evidence>
<reference evidence="12" key="1">
    <citation type="submission" date="2020-05" db="EMBL/GenBank/DDBJ databases">
        <authorList>
            <person name="Rincon C."/>
            <person name="Sanders R I."/>
            <person name="Robbins C."/>
            <person name="Chaturvedi A."/>
        </authorList>
    </citation>
    <scope>NUCLEOTIDE SEQUENCE</scope>
    <source>
        <strain evidence="12">CHB12</strain>
    </source>
</reference>
<dbReference type="InterPro" id="IPR045122">
    <property type="entry name" value="Csc1-like"/>
</dbReference>
<gene>
    <name evidence="12" type="ORF">CHRIB12_LOCUS22209</name>
</gene>
<comment type="caution">
    <text evidence="12">The sequence shown here is derived from an EMBL/GenBank/DDBJ whole genome shotgun (WGS) entry which is preliminary data.</text>
</comment>
<evidence type="ECO:0000256" key="1">
    <source>
        <dbReference type="ARBA" id="ARBA00004141"/>
    </source>
</evidence>
<feature type="transmembrane region" description="Helical" evidence="8">
    <location>
        <begin position="92"/>
        <end position="115"/>
    </location>
</feature>
<evidence type="ECO:0008006" key="14">
    <source>
        <dbReference type="Google" id="ProtNLM"/>
    </source>
</evidence>
<evidence type="ECO:0000259" key="9">
    <source>
        <dbReference type="Pfam" id="PF02714"/>
    </source>
</evidence>
<comment type="subcellular location">
    <subcellularLocation>
        <location evidence="1">Membrane</location>
        <topology evidence="1">Multi-pass membrane protein</topology>
    </subcellularLocation>
</comment>
<feature type="transmembrane region" description="Helical" evidence="8">
    <location>
        <begin position="533"/>
        <end position="557"/>
    </location>
</feature>
<evidence type="ECO:0000256" key="3">
    <source>
        <dbReference type="ARBA" id="ARBA00022448"/>
    </source>
</evidence>
<dbReference type="Pfam" id="PF13967">
    <property type="entry name" value="RSN1_TM"/>
    <property type="match status" value="1"/>
</dbReference>
<evidence type="ECO:0000256" key="8">
    <source>
        <dbReference type="SAM" id="Phobius"/>
    </source>
</evidence>
<feature type="region of interest" description="Disordered" evidence="7">
    <location>
        <begin position="798"/>
        <end position="841"/>
    </location>
</feature>
<feature type="transmembrane region" description="Helical" evidence="8">
    <location>
        <begin position="233"/>
        <end position="255"/>
    </location>
</feature>
<evidence type="ECO:0000313" key="13">
    <source>
        <dbReference type="Proteomes" id="UP000684084"/>
    </source>
</evidence>
<feature type="transmembrane region" description="Helical" evidence="8">
    <location>
        <begin position="177"/>
        <end position="198"/>
    </location>
</feature>
<evidence type="ECO:0000256" key="5">
    <source>
        <dbReference type="ARBA" id="ARBA00022989"/>
    </source>
</evidence>
<dbReference type="InterPro" id="IPR003864">
    <property type="entry name" value="CSC1/OSCA1-like_7TM"/>
</dbReference>
<organism evidence="12 13">
    <name type="scientific">Rhizophagus irregularis</name>
    <dbReference type="NCBI Taxonomy" id="588596"/>
    <lineage>
        <taxon>Eukaryota</taxon>
        <taxon>Fungi</taxon>
        <taxon>Fungi incertae sedis</taxon>
        <taxon>Mucoromycota</taxon>
        <taxon>Glomeromycotina</taxon>
        <taxon>Glomeromycetes</taxon>
        <taxon>Glomerales</taxon>
        <taxon>Glomeraceae</taxon>
        <taxon>Rhizophagus</taxon>
    </lineage>
</organism>
<feature type="transmembrane region" description="Helical" evidence="8">
    <location>
        <begin position="691"/>
        <end position="714"/>
    </location>
</feature>
<dbReference type="PANTHER" id="PTHR13018:SF5">
    <property type="entry name" value="RE44586P"/>
    <property type="match status" value="1"/>
</dbReference>
<keyword evidence="4 8" id="KW-0812">Transmembrane</keyword>
<dbReference type="EMBL" id="CAGKOT010000074">
    <property type="protein sequence ID" value="CAB5391987.1"/>
    <property type="molecule type" value="Genomic_DNA"/>
</dbReference>